<dbReference type="InterPro" id="IPR020084">
    <property type="entry name" value="NUDIX_hydrolase_CS"/>
</dbReference>
<feature type="region of interest" description="Disordered" evidence="17">
    <location>
        <begin position="375"/>
        <end position="405"/>
    </location>
</feature>
<reference evidence="20" key="1">
    <citation type="journal article" date="2008" name="Nat. Genet.">
        <title>The Pristionchus pacificus genome provides a unique perspective on nematode lifestyle and parasitism.</title>
        <authorList>
            <person name="Dieterich C."/>
            <person name="Clifton S.W."/>
            <person name="Schuster L.N."/>
            <person name="Chinwalla A."/>
            <person name="Delehaunty K."/>
            <person name="Dinkelacker I."/>
            <person name="Fulton L."/>
            <person name="Fulton R."/>
            <person name="Godfrey J."/>
            <person name="Minx P."/>
            <person name="Mitreva M."/>
            <person name="Roeseler W."/>
            <person name="Tian H."/>
            <person name="Witte H."/>
            <person name="Yang S.P."/>
            <person name="Wilson R.K."/>
            <person name="Sommer R.J."/>
        </authorList>
    </citation>
    <scope>NUCLEOTIDE SEQUENCE [LARGE SCALE GENOMIC DNA]</scope>
    <source>
        <strain evidence="20">PS312</strain>
    </source>
</reference>
<sequence>MSTPAAAPDHQKKKHRGARRRNAAASNPPKVETQSTNPPQTGRASQASNLLAQLAAAQGSTIPVSQPSTSRVPSIPKAKEINNKHQKQPRCYNRGKSVGARMSAKHPPPPAPSSQRNRTTSQGTYKQSDTTTYRGPKVPEDVLDIISFRFLMNVPDSERLDETRICFQIELAHWFYIDFYVNQDERADCVNIGMRDFVKVMFAHNDFLKQLTYRSDEILDNWRSYKSTVPTYGGILMDSSLNHILLVQGFYASKNSWGFPKGKVNQMEIPRMCAIREVLEETGFDFGEHSDGNEFKIQKMVNDTMIRLYIVKDVPMDYKFEPQTRCEIRKMKWFNIWDLPLDRNDQVAASNGFHPKNFYGVVPFVQDIQNYVKREEKKREKEGKNKKGVPLNDGKKHSAFTKVEKKSPTDRLWMGDVSMGSNSETIHFEGVETPTTYETLFKPLGETGGAPPGSNLAMILAHSSAGSTPRNASTSKASVAHPVAIRPCDHPVYEAPVKEDKCKVASNLIANVWSPAPTSSSHSATHIENTLNKLLFNAPIECVSLGMDRSKTPIQRDSSVDGDEEVKECVPTLSQEPSLPPLGDLCISVEGVYPTGLVDLPSTSSQTHSHSSSTFRRHSVSSSILSPAIKNRCAFELVPAWKSFKLNREQIFKEIASFFM</sequence>
<proteinExistence type="inferred from homology"/>
<dbReference type="InterPro" id="IPR007722">
    <property type="entry name" value="DCP2_BoxA"/>
</dbReference>
<evidence type="ECO:0000256" key="7">
    <source>
        <dbReference type="ARBA" id="ARBA00022553"/>
    </source>
</evidence>
<evidence type="ECO:0000259" key="18">
    <source>
        <dbReference type="PROSITE" id="PS51462"/>
    </source>
</evidence>
<dbReference type="EnsemblMetazoa" id="PPA08898.1">
    <property type="protein sequence ID" value="PPA08898.1"/>
    <property type="gene ID" value="WBGene00098452"/>
</dbReference>
<feature type="compositionally biased region" description="Basic residues" evidence="17">
    <location>
        <begin position="11"/>
        <end position="22"/>
    </location>
</feature>
<dbReference type="SMART" id="SM01125">
    <property type="entry name" value="DCP2"/>
    <property type="match status" value="1"/>
</dbReference>
<evidence type="ECO:0000313" key="19">
    <source>
        <dbReference type="EnsemblMetazoa" id="PPA08898.1"/>
    </source>
</evidence>
<gene>
    <name evidence="19" type="primary">WBGene00098452</name>
</gene>
<dbReference type="FunFam" id="3.90.79.10:FF:000003">
    <property type="entry name" value="M7GpppN-mRNA hydrolase isoform 2"/>
    <property type="match status" value="1"/>
</dbReference>
<comment type="similarity">
    <text evidence="5">Belongs to the Nudix hydrolase family. DCP2 subfamily.</text>
</comment>
<dbReference type="InterPro" id="IPR044099">
    <property type="entry name" value="Dcp2_NUDIX"/>
</dbReference>
<evidence type="ECO:0000256" key="15">
    <source>
        <dbReference type="ARBA" id="ARBA00068566"/>
    </source>
</evidence>
<name>A0A2A6CAM6_PRIPA</name>
<keyword evidence="12" id="KW-0539">Nucleus</keyword>
<keyword evidence="10" id="KW-0694">RNA-binding</keyword>
<comment type="cofactor">
    <cofactor evidence="2">
        <name>Mg(2+)</name>
        <dbReference type="ChEBI" id="CHEBI:18420"/>
    </cofactor>
</comment>
<dbReference type="SUPFAM" id="SSF140586">
    <property type="entry name" value="Dcp2 domain-like"/>
    <property type="match status" value="1"/>
</dbReference>
<evidence type="ECO:0000256" key="11">
    <source>
        <dbReference type="ARBA" id="ARBA00023211"/>
    </source>
</evidence>
<dbReference type="GO" id="GO:0005634">
    <property type="term" value="C:nucleus"/>
    <property type="evidence" value="ECO:0007669"/>
    <property type="project" value="UniProtKB-SubCell"/>
</dbReference>
<comment type="subcellular location">
    <subcellularLocation>
        <location evidence="4">Cytoplasm</location>
        <location evidence="4">P-body</location>
    </subcellularLocation>
    <subcellularLocation>
        <location evidence="3">Nucleus</location>
    </subcellularLocation>
</comment>
<dbReference type="GO" id="GO:0003723">
    <property type="term" value="F:RNA binding"/>
    <property type="evidence" value="ECO:0007669"/>
    <property type="project" value="UniProtKB-KW"/>
</dbReference>
<evidence type="ECO:0000256" key="8">
    <source>
        <dbReference type="ARBA" id="ARBA00022723"/>
    </source>
</evidence>
<evidence type="ECO:0000256" key="1">
    <source>
        <dbReference type="ARBA" id="ARBA00001936"/>
    </source>
</evidence>
<keyword evidence="9" id="KW-0378">Hydrolase</keyword>
<evidence type="ECO:0000256" key="13">
    <source>
        <dbReference type="ARBA" id="ARBA00047661"/>
    </source>
</evidence>
<accession>A0A8R1U8R4</accession>
<dbReference type="GO" id="GO:0030145">
    <property type="term" value="F:manganese ion binding"/>
    <property type="evidence" value="ECO:0007669"/>
    <property type="project" value="InterPro"/>
</dbReference>
<evidence type="ECO:0000256" key="9">
    <source>
        <dbReference type="ARBA" id="ARBA00022801"/>
    </source>
</evidence>
<evidence type="ECO:0000256" key="14">
    <source>
        <dbReference type="ARBA" id="ARBA00060003"/>
    </source>
</evidence>
<dbReference type="InterPro" id="IPR015797">
    <property type="entry name" value="NUDIX_hydrolase-like_dom_sf"/>
</dbReference>
<feature type="compositionally biased region" description="Polar residues" evidence="17">
    <location>
        <begin position="113"/>
        <end position="133"/>
    </location>
</feature>
<dbReference type="CDD" id="cd03672">
    <property type="entry name" value="NUDIX_Dcp2p_Nudt20"/>
    <property type="match status" value="1"/>
</dbReference>
<dbReference type="PROSITE" id="PS51462">
    <property type="entry name" value="NUDIX"/>
    <property type="match status" value="1"/>
</dbReference>
<dbReference type="OrthoDB" id="18996at2759"/>
<dbReference type="FunFam" id="1.10.10.1050:FF:000001">
    <property type="entry name" value="M7GpppN-mRNA hydrolase isoform 2"/>
    <property type="match status" value="1"/>
</dbReference>
<evidence type="ECO:0000256" key="16">
    <source>
        <dbReference type="ARBA" id="ARBA00078183"/>
    </source>
</evidence>
<dbReference type="PANTHER" id="PTHR23114">
    <property type="entry name" value="M7GPPPN-MRNA HYDROLASE"/>
    <property type="match status" value="1"/>
</dbReference>
<dbReference type="GO" id="GO:0000184">
    <property type="term" value="P:nuclear-transcribed mRNA catabolic process, nonsense-mediated decay"/>
    <property type="evidence" value="ECO:0007669"/>
    <property type="project" value="InterPro"/>
</dbReference>
<keyword evidence="6" id="KW-0963">Cytoplasm</keyword>
<evidence type="ECO:0000313" key="20">
    <source>
        <dbReference type="Proteomes" id="UP000005239"/>
    </source>
</evidence>
<evidence type="ECO:0000256" key="5">
    <source>
        <dbReference type="ARBA" id="ARBA00005279"/>
    </source>
</evidence>
<protein>
    <recommendedName>
        <fullName evidence="15">m7GpppN-mRNA hydrolase</fullName>
    </recommendedName>
    <alternativeName>
        <fullName evidence="16">mRNA-decapping enzyme 2</fullName>
    </alternativeName>
</protein>
<comment type="cofactor">
    <cofactor evidence="1">
        <name>Mn(2+)</name>
        <dbReference type="ChEBI" id="CHEBI:29035"/>
    </cofactor>
</comment>
<dbReference type="Pfam" id="PF05026">
    <property type="entry name" value="DCP2"/>
    <property type="match status" value="1"/>
</dbReference>
<dbReference type="PANTHER" id="PTHR23114:SF17">
    <property type="entry name" value="M7GPPPN-MRNA HYDROLASE"/>
    <property type="match status" value="1"/>
</dbReference>
<comment type="catalytic activity">
    <reaction evidence="13">
        <text>a 5'-end (N(7)-methyl 5'-triphosphoguanosine)-ribonucleoside in mRNA + H2O = N(7)-methyl-GDP + a 5'-end phospho-ribonucleoside in mRNA + 2 H(+)</text>
        <dbReference type="Rhea" id="RHEA:67484"/>
        <dbReference type="Rhea" id="RHEA-COMP:15692"/>
        <dbReference type="Rhea" id="RHEA-COMP:17167"/>
        <dbReference type="ChEBI" id="CHEBI:15377"/>
        <dbReference type="ChEBI" id="CHEBI:15378"/>
        <dbReference type="ChEBI" id="CHEBI:63714"/>
        <dbReference type="ChEBI" id="CHEBI:138282"/>
        <dbReference type="ChEBI" id="CHEBI:156461"/>
        <dbReference type="EC" id="3.6.1.62"/>
    </reaction>
    <physiologicalReaction direction="left-to-right" evidence="13">
        <dbReference type="Rhea" id="RHEA:67485"/>
    </physiologicalReaction>
</comment>
<evidence type="ECO:0000256" key="3">
    <source>
        <dbReference type="ARBA" id="ARBA00004123"/>
    </source>
</evidence>
<dbReference type="Gene3D" id="3.90.79.10">
    <property type="entry name" value="Nucleoside Triphosphate Pyrophosphohydrolase"/>
    <property type="match status" value="1"/>
</dbReference>
<dbReference type="SUPFAM" id="SSF55811">
    <property type="entry name" value="Nudix"/>
    <property type="match status" value="1"/>
</dbReference>
<feature type="compositionally biased region" description="Polar residues" evidence="17">
    <location>
        <begin position="61"/>
        <end position="72"/>
    </location>
</feature>
<dbReference type="AlphaFoldDB" id="A0A2A6CAM6"/>
<dbReference type="Gene3D" id="1.10.10.1050">
    <property type="entry name" value="Dcp2, box A domain"/>
    <property type="match status" value="1"/>
</dbReference>
<dbReference type="GO" id="GO:0005737">
    <property type="term" value="C:cytoplasm"/>
    <property type="evidence" value="ECO:0000318"/>
    <property type="project" value="GO_Central"/>
</dbReference>
<evidence type="ECO:0000256" key="4">
    <source>
        <dbReference type="ARBA" id="ARBA00004201"/>
    </source>
</evidence>
<dbReference type="GO" id="GO:0140933">
    <property type="term" value="F:5'-(N(7)-methylguanosine 5'-triphospho)-[mRNA] hydrolase activity"/>
    <property type="evidence" value="ECO:0007669"/>
    <property type="project" value="UniProtKB-EC"/>
</dbReference>
<dbReference type="InterPro" id="IPR036189">
    <property type="entry name" value="DCP2_BoxA_sf"/>
</dbReference>
<keyword evidence="11" id="KW-0464">Manganese</keyword>
<evidence type="ECO:0000256" key="6">
    <source>
        <dbReference type="ARBA" id="ARBA00022490"/>
    </source>
</evidence>
<accession>A0A2A6CAM6</accession>
<dbReference type="PROSITE" id="PS00893">
    <property type="entry name" value="NUDIX_BOX"/>
    <property type="match status" value="1"/>
</dbReference>
<reference evidence="19" key="2">
    <citation type="submission" date="2022-06" db="UniProtKB">
        <authorList>
            <consortium name="EnsemblMetazoa"/>
        </authorList>
    </citation>
    <scope>IDENTIFICATION</scope>
    <source>
        <strain evidence="19">PS312</strain>
    </source>
</reference>
<keyword evidence="20" id="KW-1185">Reference proteome</keyword>
<evidence type="ECO:0000256" key="17">
    <source>
        <dbReference type="SAM" id="MobiDB-lite"/>
    </source>
</evidence>
<feature type="compositionally biased region" description="Polar residues" evidence="17">
    <location>
        <begin position="32"/>
        <end position="43"/>
    </location>
</feature>
<feature type="region of interest" description="Disordered" evidence="17">
    <location>
        <begin position="1"/>
        <end position="136"/>
    </location>
</feature>
<dbReference type="Proteomes" id="UP000005239">
    <property type="component" value="Unassembled WGS sequence"/>
</dbReference>
<feature type="compositionally biased region" description="Basic and acidic residues" evidence="17">
    <location>
        <begin position="375"/>
        <end position="385"/>
    </location>
</feature>
<organism evidence="19 20">
    <name type="scientific">Pristionchus pacificus</name>
    <name type="common">Parasitic nematode worm</name>
    <dbReference type="NCBI Taxonomy" id="54126"/>
    <lineage>
        <taxon>Eukaryota</taxon>
        <taxon>Metazoa</taxon>
        <taxon>Ecdysozoa</taxon>
        <taxon>Nematoda</taxon>
        <taxon>Chromadorea</taxon>
        <taxon>Rhabditida</taxon>
        <taxon>Rhabditina</taxon>
        <taxon>Diplogasteromorpha</taxon>
        <taxon>Diplogasteroidea</taxon>
        <taxon>Neodiplogasteridae</taxon>
        <taxon>Pristionchus</taxon>
    </lineage>
</organism>
<comment type="function">
    <text evidence="14">Decapping metalloenzyme that catalyzes the cleavage of the cap structure on mRNAs. Removes the 7-methyl guanine cap structure from mRNA molecules, yielding a 5'-phosphorylated mRNA fragment and 7m-GDP. Necessary for the degradation of mRNAs, both in normal mRNA turnover and in nonsense-mediated mRNA decay. Plays a role in replication-dependent histone mRNA degradation. Has higher activity towards mRNAs that lack a poly(A) tail. Has no activity towards a cap structure lacking an RNA moiety. The presence of a N(6)-methyladenosine methylation at the second transcribed position of mRNAs (N(6),2'-O-dimethyladenosine cap; m6A(m)) provides resistance to DCP2-mediated decapping. Blocks autophagy in nutrient-rich conditions by repressing the expression of ATG-related genes through degradation of their transcripts.</text>
</comment>
<keyword evidence="7" id="KW-0597">Phosphoprotein</keyword>
<dbReference type="GO" id="GO:0000932">
    <property type="term" value="C:P-body"/>
    <property type="evidence" value="ECO:0000318"/>
    <property type="project" value="GO_Central"/>
</dbReference>
<keyword evidence="8" id="KW-0479">Metal-binding</keyword>
<evidence type="ECO:0000256" key="12">
    <source>
        <dbReference type="ARBA" id="ARBA00023242"/>
    </source>
</evidence>
<evidence type="ECO:0000256" key="2">
    <source>
        <dbReference type="ARBA" id="ARBA00001946"/>
    </source>
</evidence>
<feature type="compositionally biased region" description="Low complexity" evidence="17">
    <location>
        <begin position="44"/>
        <end position="60"/>
    </location>
</feature>
<evidence type="ECO:0000256" key="10">
    <source>
        <dbReference type="ARBA" id="ARBA00022884"/>
    </source>
</evidence>
<dbReference type="Pfam" id="PF00293">
    <property type="entry name" value="NUDIX"/>
    <property type="match status" value="1"/>
</dbReference>
<dbReference type="InterPro" id="IPR000086">
    <property type="entry name" value="NUDIX_hydrolase_dom"/>
</dbReference>
<dbReference type="GO" id="GO:0000290">
    <property type="term" value="P:deadenylation-dependent decapping of nuclear-transcribed mRNA"/>
    <property type="evidence" value="ECO:0000318"/>
    <property type="project" value="GO_Central"/>
</dbReference>
<feature type="domain" description="Nudix hydrolase" evidence="18">
    <location>
        <begin position="227"/>
        <end position="359"/>
    </location>
</feature>